<gene>
    <name evidence="10" type="ORF">FJ693_00245</name>
</gene>
<feature type="transmembrane region" description="Helical" evidence="8">
    <location>
        <begin position="70"/>
        <end position="89"/>
    </location>
</feature>
<feature type="transmembrane region" description="Helical" evidence="8">
    <location>
        <begin position="178"/>
        <end position="200"/>
    </location>
</feature>
<name>A0A552WY21_9MICO</name>
<dbReference type="AlphaFoldDB" id="A0A552WY21"/>
<dbReference type="Gene3D" id="1.10.3720.10">
    <property type="entry name" value="MetI-like"/>
    <property type="match status" value="1"/>
</dbReference>
<protein>
    <submittedName>
        <fullName evidence="10">ABC transporter permease</fullName>
    </submittedName>
</protein>
<feature type="transmembrane region" description="Helical" evidence="8">
    <location>
        <begin position="101"/>
        <end position="128"/>
    </location>
</feature>
<evidence type="ECO:0000256" key="1">
    <source>
        <dbReference type="ARBA" id="ARBA00004429"/>
    </source>
</evidence>
<comment type="subcellular location">
    <subcellularLocation>
        <location evidence="1">Cell inner membrane</location>
        <topology evidence="1">Multi-pass membrane protein</topology>
    </subcellularLocation>
    <subcellularLocation>
        <location evidence="8">Cell membrane</location>
        <topology evidence="8">Multi-pass membrane protein</topology>
    </subcellularLocation>
</comment>
<evidence type="ECO:0000256" key="7">
    <source>
        <dbReference type="ARBA" id="ARBA00023136"/>
    </source>
</evidence>
<keyword evidence="11" id="KW-1185">Reference proteome</keyword>
<dbReference type="InterPro" id="IPR035906">
    <property type="entry name" value="MetI-like_sf"/>
</dbReference>
<evidence type="ECO:0000256" key="6">
    <source>
        <dbReference type="ARBA" id="ARBA00022989"/>
    </source>
</evidence>
<evidence type="ECO:0000313" key="11">
    <source>
        <dbReference type="Proteomes" id="UP000318693"/>
    </source>
</evidence>
<dbReference type="Pfam" id="PF00528">
    <property type="entry name" value="BPD_transp_1"/>
    <property type="match status" value="1"/>
</dbReference>
<dbReference type="SUPFAM" id="SSF161098">
    <property type="entry name" value="MetI-like"/>
    <property type="match status" value="1"/>
</dbReference>
<comment type="similarity">
    <text evidence="8">Belongs to the binding-protein-dependent transport system permease family.</text>
</comment>
<dbReference type="CDD" id="cd06261">
    <property type="entry name" value="TM_PBP2"/>
    <property type="match status" value="1"/>
</dbReference>
<comment type="caution">
    <text evidence="10">The sequence shown here is derived from an EMBL/GenBank/DDBJ whole genome shotgun (WGS) entry which is preliminary data.</text>
</comment>
<dbReference type="PROSITE" id="PS50928">
    <property type="entry name" value="ABC_TM1"/>
    <property type="match status" value="1"/>
</dbReference>
<feature type="transmembrane region" description="Helical" evidence="8">
    <location>
        <begin position="236"/>
        <end position="257"/>
    </location>
</feature>
<feature type="domain" description="ABC transmembrane type-1" evidence="9">
    <location>
        <begin position="66"/>
        <end position="254"/>
    </location>
</feature>
<keyword evidence="2 8" id="KW-0813">Transport</keyword>
<evidence type="ECO:0000313" key="10">
    <source>
        <dbReference type="EMBL" id="TRW47576.1"/>
    </source>
</evidence>
<reference evidence="10 11" key="1">
    <citation type="submission" date="2019-07" db="EMBL/GenBank/DDBJ databases">
        <title>Georgenia wutianyii sp. nov. and Georgenia *** sp. nov. isolated from plateau pika (Ochotona curzoniae) in the Qinghai-Tibet plateau of China.</title>
        <authorList>
            <person name="Tian Z."/>
        </authorList>
    </citation>
    <scope>NUCLEOTIDE SEQUENCE [LARGE SCALE GENOMIC DNA]</scope>
    <source>
        <strain evidence="10 11">Z446</strain>
    </source>
</reference>
<organism evidence="10 11">
    <name type="scientific">Georgenia yuyongxinii</name>
    <dbReference type="NCBI Taxonomy" id="2589797"/>
    <lineage>
        <taxon>Bacteria</taxon>
        <taxon>Bacillati</taxon>
        <taxon>Actinomycetota</taxon>
        <taxon>Actinomycetes</taxon>
        <taxon>Micrococcales</taxon>
        <taxon>Bogoriellaceae</taxon>
        <taxon>Georgenia</taxon>
    </lineage>
</organism>
<dbReference type="InterPro" id="IPR000515">
    <property type="entry name" value="MetI-like"/>
</dbReference>
<evidence type="ECO:0000256" key="3">
    <source>
        <dbReference type="ARBA" id="ARBA00022475"/>
    </source>
</evidence>
<proteinExistence type="inferred from homology"/>
<dbReference type="GO" id="GO:0055085">
    <property type="term" value="P:transmembrane transport"/>
    <property type="evidence" value="ECO:0007669"/>
    <property type="project" value="InterPro"/>
</dbReference>
<evidence type="ECO:0000256" key="5">
    <source>
        <dbReference type="ARBA" id="ARBA00022692"/>
    </source>
</evidence>
<feature type="transmembrane region" description="Helical" evidence="8">
    <location>
        <begin position="134"/>
        <end position="157"/>
    </location>
</feature>
<dbReference type="EMBL" id="VJXR01000001">
    <property type="protein sequence ID" value="TRW47576.1"/>
    <property type="molecule type" value="Genomic_DNA"/>
</dbReference>
<dbReference type="Proteomes" id="UP000318693">
    <property type="component" value="Unassembled WGS sequence"/>
</dbReference>
<keyword evidence="6 8" id="KW-1133">Transmembrane helix</keyword>
<dbReference type="PANTHER" id="PTHR43357:SF4">
    <property type="entry name" value="INNER MEMBRANE ABC TRANSPORTER PERMEASE PROTEIN YDCV"/>
    <property type="match status" value="1"/>
</dbReference>
<evidence type="ECO:0000256" key="4">
    <source>
        <dbReference type="ARBA" id="ARBA00022519"/>
    </source>
</evidence>
<evidence type="ECO:0000259" key="9">
    <source>
        <dbReference type="PROSITE" id="PS50928"/>
    </source>
</evidence>
<keyword evidence="5 8" id="KW-0812">Transmembrane</keyword>
<sequence length="264" mass="28672">MSEKTQKSPWGLKIWCALVAVWLGAPGFIIIPLGFTDAQSFRFPPEGWSLRWYRRFFTEPAWVDALANSIQVALIVMVVATVIGSAAAYSLSRSRLRGQGIISAAILAPMIVPGIVTAVAVLGVFLRWRLNGTLFGFVVAHTVLALPFVFVAVTASLRTFNRDLERAATSLGSGPWSTFRLVTLPMILPGVLSGAVFAFVTSLDEVVIALYLQTPDLRTLPVQMFNSVTIDVDPTIAAGSTLILLVTTMLVLLPQVLRRSDKRG</sequence>
<keyword evidence="3" id="KW-1003">Cell membrane</keyword>
<keyword evidence="4" id="KW-0997">Cell inner membrane</keyword>
<evidence type="ECO:0000256" key="2">
    <source>
        <dbReference type="ARBA" id="ARBA00022448"/>
    </source>
</evidence>
<dbReference type="GO" id="GO:0005886">
    <property type="term" value="C:plasma membrane"/>
    <property type="evidence" value="ECO:0007669"/>
    <property type="project" value="UniProtKB-SubCell"/>
</dbReference>
<feature type="transmembrane region" description="Helical" evidence="8">
    <location>
        <begin position="12"/>
        <end position="35"/>
    </location>
</feature>
<evidence type="ECO:0000256" key="8">
    <source>
        <dbReference type="RuleBase" id="RU363032"/>
    </source>
</evidence>
<keyword evidence="7 8" id="KW-0472">Membrane</keyword>
<dbReference type="PANTHER" id="PTHR43357">
    <property type="entry name" value="INNER MEMBRANE ABC TRANSPORTER PERMEASE PROTEIN YDCV"/>
    <property type="match status" value="1"/>
</dbReference>
<accession>A0A552WY21</accession>